<dbReference type="AlphaFoldDB" id="A0A922N4L2"/>
<feature type="region of interest" description="Disordered" evidence="1">
    <location>
        <begin position="59"/>
        <end position="91"/>
    </location>
</feature>
<feature type="compositionally biased region" description="Basic and acidic residues" evidence="1">
    <location>
        <begin position="520"/>
        <end position="532"/>
    </location>
</feature>
<feature type="compositionally biased region" description="Basic residues" evidence="1">
    <location>
        <begin position="66"/>
        <end position="81"/>
    </location>
</feature>
<evidence type="ECO:0000313" key="3">
    <source>
        <dbReference type="Proteomes" id="UP000249757"/>
    </source>
</evidence>
<dbReference type="Proteomes" id="UP000249757">
    <property type="component" value="Unassembled WGS sequence"/>
</dbReference>
<proteinExistence type="predicted"/>
<protein>
    <submittedName>
        <fullName evidence="2">Uncharacterized protein</fullName>
    </submittedName>
</protein>
<feature type="region of interest" description="Disordered" evidence="1">
    <location>
        <begin position="520"/>
        <end position="578"/>
    </location>
</feature>
<keyword evidence="3" id="KW-1185">Reference proteome</keyword>
<sequence>MAPQAVAHRRGGTHKVKDQDRTDSIYDTYNYKELLDAAKERGIYRKDMKKGEMAWALKRNDDEKRRAQHQARIHYQKRQQQARKEQEKKEAELQALIAAKHKRRLERMQKRDRDESVSDDTPSENEDEAEPPENGSDVVGQALSDESWDSTSTESSTYSTSHVPTHDCKLRLFEWLYDTLPRPDPPPAKTLIDLARLPNPAPAPVHYAPLKLTTMHTRQKLILPGSKYPASVAPNYVPILPPETRSSAHSHQQQHRLHGLLRNAVVETGAFWASKTVVQGRTGRMYFHLGARNEAKSLADTYAKWALENRRLLRVGVGAGQAGGGIEEEEEEEEEEEDLIYENLAASNDDDSSSSSTSTKALHRRPSTIHLHPRNDNYTAVQKWLEEISSSSSPSSRASTQHLFSFLNAYPSTASSASTTSSEKANRSTRPTCPFCSLHWRTMTADDQAAHMLSHSASLPHTTLHTHISHPPHYYIAELTTSSEDDDDNGEAGREADVDAPSVPRRRWWGKEALSVRRAQEEGMEMEMERRVNTAGLRSRRTSSLESLGVGGDVSGNVYDTAATSSGVSKRQEKEKGS</sequence>
<feature type="compositionally biased region" description="Acidic residues" evidence="1">
    <location>
        <begin position="117"/>
        <end position="131"/>
    </location>
</feature>
<reference evidence="3" key="1">
    <citation type="journal article" date="2022" name="Microb. Genom.">
        <title>A global pangenome for the wheat fungal pathogen Pyrenophora tritici-repentis and prediction of effector protein structural homology.</title>
        <authorList>
            <person name="Moolhuijzen P.M."/>
            <person name="See P.T."/>
            <person name="Shi G."/>
            <person name="Powell H.R."/>
            <person name="Cockram J."/>
            <person name="Jorgensen L.N."/>
            <person name="Benslimane H."/>
            <person name="Strelkov S.E."/>
            <person name="Turner J."/>
            <person name="Liu Z."/>
            <person name="Moffat C.S."/>
        </authorList>
    </citation>
    <scope>NUCLEOTIDE SEQUENCE [LARGE SCALE GENOMIC DNA]</scope>
</reference>
<comment type="caution">
    <text evidence="2">The sequence shown here is derived from an EMBL/GenBank/DDBJ whole genome shotgun (WGS) entry which is preliminary data.</text>
</comment>
<feature type="region of interest" description="Disordered" evidence="1">
    <location>
        <begin position="103"/>
        <end position="163"/>
    </location>
</feature>
<feature type="region of interest" description="Disordered" evidence="1">
    <location>
        <begin position="345"/>
        <end position="375"/>
    </location>
</feature>
<feature type="region of interest" description="Disordered" evidence="1">
    <location>
        <begin position="1"/>
        <end position="22"/>
    </location>
</feature>
<dbReference type="EMBL" id="NRDI02000022">
    <property type="protein sequence ID" value="KAI1509030.1"/>
    <property type="molecule type" value="Genomic_DNA"/>
</dbReference>
<feature type="compositionally biased region" description="Basic and acidic residues" evidence="1">
    <location>
        <begin position="82"/>
        <end position="91"/>
    </location>
</feature>
<name>A0A922N4L2_9PLEO</name>
<feature type="compositionally biased region" description="Low complexity" evidence="1">
    <location>
        <begin position="149"/>
        <end position="161"/>
    </location>
</feature>
<feature type="region of interest" description="Disordered" evidence="1">
    <location>
        <begin position="319"/>
        <end position="338"/>
    </location>
</feature>
<feature type="compositionally biased region" description="Acidic residues" evidence="1">
    <location>
        <begin position="326"/>
        <end position="338"/>
    </location>
</feature>
<feature type="compositionally biased region" description="Basic and acidic residues" evidence="1">
    <location>
        <begin position="106"/>
        <end position="116"/>
    </location>
</feature>
<organism evidence="2 3">
    <name type="scientific">Pyrenophora tritici-repentis</name>
    <dbReference type="NCBI Taxonomy" id="45151"/>
    <lineage>
        <taxon>Eukaryota</taxon>
        <taxon>Fungi</taxon>
        <taxon>Dikarya</taxon>
        <taxon>Ascomycota</taxon>
        <taxon>Pezizomycotina</taxon>
        <taxon>Dothideomycetes</taxon>
        <taxon>Pleosporomycetidae</taxon>
        <taxon>Pleosporales</taxon>
        <taxon>Pleosporineae</taxon>
        <taxon>Pleosporaceae</taxon>
        <taxon>Pyrenophora</taxon>
    </lineage>
</organism>
<accession>A0A922N4L2</accession>
<gene>
    <name evidence="2" type="ORF">Ptr86124_011986</name>
</gene>
<evidence type="ECO:0000313" key="2">
    <source>
        <dbReference type="EMBL" id="KAI1509030.1"/>
    </source>
</evidence>
<evidence type="ECO:0000256" key="1">
    <source>
        <dbReference type="SAM" id="MobiDB-lite"/>
    </source>
</evidence>